<evidence type="ECO:0000313" key="3">
    <source>
        <dbReference type="Proteomes" id="UP001595648"/>
    </source>
</evidence>
<feature type="region of interest" description="Disordered" evidence="1">
    <location>
        <begin position="32"/>
        <end position="54"/>
    </location>
</feature>
<dbReference type="EMBL" id="JBHRVD010000001">
    <property type="protein sequence ID" value="MFC3327513.1"/>
    <property type="molecule type" value="Genomic_DNA"/>
</dbReference>
<evidence type="ECO:0000256" key="1">
    <source>
        <dbReference type="SAM" id="MobiDB-lite"/>
    </source>
</evidence>
<protein>
    <submittedName>
        <fullName evidence="2">Uncharacterized protein</fullName>
    </submittedName>
</protein>
<evidence type="ECO:0000313" key="2">
    <source>
        <dbReference type="EMBL" id="MFC3327513.1"/>
    </source>
</evidence>
<name>A0ABV7MZW5_9HYPH</name>
<keyword evidence="3" id="KW-1185">Reference proteome</keyword>
<sequence length="124" mass="13159">MRTHVGSGIAKIDVCVNVNFFDATIFPARCGNERSGAASRKPAPKDCKGGAKTTKSRAAEATRLLIVRQSADDLELDAIPKGKRYALFPGKTVSHFSWNCLGDIAAIPDGKPFHTFPGIALAGC</sequence>
<organism evidence="2 3">
    <name type="scientific">Mesorhizobium cantuariense</name>
    <dbReference type="NCBI Taxonomy" id="1300275"/>
    <lineage>
        <taxon>Bacteria</taxon>
        <taxon>Pseudomonadati</taxon>
        <taxon>Pseudomonadota</taxon>
        <taxon>Alphaproteobacteria</taxon>
        <taxon>Hyphomicrobiales</taxon>
        <taxon>Phyllobacteriaceae</taxon>
        <taxon>Mesorhizobium</taxon>
    </lineage>
</organism>
<proteinExistence type="predicted"/>
<gene>
    <name evidence="2" type="ORF">ACFOJ9_37995</name>
</gene>
<dbReference type="Proteomes" id="UP001595648">
    <property type="component" value="Unassembled WGS sequence"/>
</dbReference>
<reference evidence="3" key="1">
    <citation type="journal article" date="2019" name="Int. J. Syst. Evol. Microbiol.">
        <title>The Global Catalogue of Microorganisms (GCM) 10K type strain sequencing project: providing services to taxonomists for standard genome sequencing and annotation.</title>
        <authorList>
            <consortium name="The Broad Institute Genomics Platform"/>
            <consortium name="The Broad Institute Genome Sequencing Center for Infectious Disease"/>
            <person name="Wu L."/>
            <person name="Ma J."/>
        </authorList>
    </citation>
    <scope>NUCLEOTIDE SEQUENCE [LARGE SCALE GENOMIC DNA]</scope>
    <source>
        <strain evidence="3">ICMP 19515</strain>
    </source>
</reference>
<comment type="caution">
    <text evidence="2">The sequence shown here is derived from an EMBL/GenBank/DDBJ whole genome shotgun (WGS) entry which is preliminary data.</text>
</comment>
<accession>A0ABV7MZW5</accession>
<dbReference type="RefSeq" id="WP_378987264.1">
    <property type="nucleotide sequence ID" value="NZ_JBHRVD010000001.1"/>
</dbReference>